<keyword evidence="8" id="KW-0624">Polysaccharide degradation</keyword>
<keyword evidence="5" id="KW-0732">Signal</keyword>
<keyword evidence="11" id="KW-1185">Reference proteome</keyword>
<evidence type="ECO:0000256" key="7">
    <source>
        <dbReference type="ARBA" id="ARBA00023277"/>
    </source>
</evidence>
<name>A0A553HZ85_9PEZI</name>
<dbReference type="STRING" id="2512241.A0A553HZ85"/>
<evidence type="ECO:0000256" key="8">
    <source>
        <dbReference type="ARBA" id="ARBA00023326"/>
    </source>
</evidence>
<dbReference type="AlphaFoldDB" id="A0A553HZ85"/>
<comment type="subcellular location">
    <subcellularLocation>
        <location evidence="1">Secreted</location>
    </subcellularLocation>
</comment>
<dbReference type="Pfam" id="PF00756">
    <property type="entry name" value="Esterase"/>
    <property type="match status" value="1"/>
</dbReference>
<accession>A0A553HZ85</accession>
<evidence type="ECO:0000256" key="3">
    <source>
        <dbReference type="ARBA" id="ARBA00022525"/>
    </source>
</evidence>
<evidence type="ECO:0000256" key="6">
    <source>
        <dbReference type="ARBA" id="ARBA00022801"/>
    </source>
</evidence>
<keyword evidence="4" id="KW-0858">Xylan degradation</keyword>
<dbReference type="GO" id="GO:0045493">
    <property type="term" value="P:xylan catabolic process"/>
    <property type="evidence" value="ECO:0007669"/>
    <property type="project" value="UniProtKB-KW"/>
</dbReference>
<reference evidence="11" key="1">
    <citation type="submission" date="2019-06" db="EMBL/GenBank/DDBJ databases">
        <title>Draft genome sequence of the griseofulvin-producing fungus Xylaria cubensis strain G536.</title>
        <authorList>
            <person name="Mead M.E."/>
            <person name="Raja H.A."/>
            <person name="Steenwyk J.L."/>
            <person name="Knowles S.L."/>
            <person name="Oberlies N.H."/>
            <person name="Rokas A."/>
        </authorList>
    </citation>
    <scope>NUCLEOTIDE SEQUENCE [LARGE SCALE GENOMIC DNA]</scope>
    <source>
        <strain evidence="11">G536</strain>
    </source>
</reference>
<keyword evidence="3" id="KW-0964">Secreted</keyword>
<dbReference type="Gene3D" id="3.40.50.1820">
    <property type="entry name" value="alpha/beta hydrolase"/>
    <property type="match status" value="1"/>
</dbReference>
<dbReference type="EMBL" id="VFLP01000030">
    <property type="protein sequence ID" value="TRX93251.1"/>
    <property type="molecule type" value="Genomic_DNA"/>
</dbReference>
<comment type="catalytic activity">
    <reaction evidence="9">
        <text>feruloyl-polysaccharide + H2O = ferulate + polysaccharide.</text>
        <dbReference type="EC" id="3.1.1.73"/>
    </reaction>
</comment>
<organism evidence="10 11">
    <name type="scientific">Xylaria flabelliformis</name>
    <dbReference type="NCBI Taxonomy" id="2512241"/>
    <lineage>
        <taxon>Eukaryota</taxon>
        <taxon>Fungi</taxon>
        <taxon>Dikarya</taxon>
        <taxon>Ascomycota</taxon>
        <taxon>Pezizomycotina</taxon>
        <taxon>Sordariomycetes</taxon>
        <taxon>Xylariomycetidae</taxon>
        <taxon>Xylariales</taxon>
        <taxon>Xylariaceae</taxon>
        <taxon>Xylaria</taxon>
    </lineage>
</organism>
<dbReference type="OrthoDB" id="424610at2759"/>
<dbReference type="Proteomes" id="UP000319160">
    <property type="component" value="Unassembled WGS sequence"/>
</dbReference>
<proteinExistence type="predicted"/>
<dbReference type="PANTHER" id="PTHR38050:SF2">
    <property type="entry name" value="FERULOYL ESTERASE C-RELATED"/>
    <property type="match status" value="1"/>
</dbReference>
<keyword evidence="6" id="KW-0378">Hydrolase</keyword>
<evidence type="ECO:0000256" key="9">
    <source>
        <dbReference type="ARBA" id="ARBA00034075"/>
    </source>
</evidence>
<evidence type="ECO:0000256" key="1">
    <source>
        <dbReference type="ARBA" id="ARBA00004613"/>
    </source>
</evidence>
<comment type="caution">
    <text evidence="10">The sequence shown here is derived from an EMBL/GenBank/DDBJ whole genome shotgun (WGS) entry which is preliminary data.</text>
</comment>
<evidence type="ECO:0000313" key="11">
    <source>
        <dbReference type="Proteomes" id="UP000319160"/>
    </source>
</evidence>
<dbReference type="InterPro" id="IPR029058">
    <property type="entry name" value="AB_hydrolase_fold"/>
</dbReference>
<protein>
    <recommendedName>
        <fullName evidence="2">feruloyl esterase</fullName>
        <ecNumber evidence="2">3.1.1.73</ecNumber>
    </recommendedName>
</protein>
<dbReference type="GO" id="GO:0005576">
    <property type="term" value="C:extracellular region"/>
    <property type="evidence" value="ECO:0007669"/>
    <property type="project" value="UniProtKB-SubCell"/>
</dbReference>
<sequence>MRSKGSSAFGTLGNSQSVISTVFDDRCRDHVRITPTQPLLLSVTALLAGAGASAVQPRAIASAGCGQSHDFVGSTQTFSIASSGGTRSYRIHLPSSYKINTPMPLIIAYHGSGDNPTNFEKTTRFSDSSVNPNMITVYPQGVNGNWEGPTYATAGVSDKVFTTDLVNHINDQYCIDTTRIYATGHSNGGGFVGTLACSPDHGGQFAAFASASGAFYTDVNGNDNCHPARSPLPVLEAHGTADPTIPYNGGSGRGGPLPAIPEWLSRWAGRDQCGSMTTTDLANGVHHQVWNCAGADGLLQHYKIDGHDHIVAVDISGLYSKRRTSCILRMTPSVQFGLLPQLSRTCHMYRYCQLDCNGVVFRHNNEDKYYIYNLEPSPEMASSVREDHQQAGHYDFVDKEIVKVQGFD</sequence>
<dbReference type="InterPro" id="IPR043595">
    <property type="entry name" value="FaeB/C/D"/>
</dbReference>
<dbReference type="EC" id="3.1.1.73" evidence="2"/>
<dbReference type="SUPFAM" id="SSF53474">
    <property type="entry name" value="alpha/beta-Hydrolases"/>
    <property type="match status" value="1"/>
</dbReference>
<evidence type="ECO:0000256" key="4">
    <source>
        <dbReference type="ARBA" id="ARBA00022651"/>
    </source>
</evidence>
<gene>
    <name evidence="10" type="ORF">FHL15_005830</name>
</gene>
<dbReference type="GO" id="GO:0030600">
    <property type="term" value="F:feruloyl esterase activity"/>
    <property type="evidence" value="ECO:0007669"/>
    <property type="project" value="UniProtKB-EC"/>
</dbReference>
<keyword evidence="7" id="KW-0119">Carbohydrate metabolism</keyword>
<evidence type="ECO:0000256" key="5">
    <source>
        <dbReference type="ARBA" id="ARBA00022729"/>
    </source>
</evidence>
<evidence type="ECO:0000313" key="10">
    <source>
        <dbReference type="EMBL" id="TRX93251.1"/>
    </source>
</evidence>
<dbReference type="PANTHER" id="PTHR38050">
    <property type="match status" value="1"/>
</dbReference>
<dbReference type="InterPro" id="IPR000801">
    <property type="entry name" value="Esterase-like"/>
</dbReference>
<evidence type="ECO:0000256" key="2">
    <source>
        <dbReference type="ARBA" id="ARBA00013091"/>
    </source>
</evidence>